<name>A0A451A1H8_9GAMM</name>
<organism evidence="1">
    <name type="scientific">Candidatus Kentrum sp. TC</name>
    <dbReference type="NCBI Taxonomy" id="2126339"/>
    <lineage>
        <taxon>Bacteria</taxon>
        <taxon>Pseudomonadati</taxon>
        <taxon>Pseudomonadota</taxon>
        <taxon>Gammaproteobacteria</taxon>
        <taxon>Candidatus Kentrum</taxon>
    </lineage>
</organism>
<dbReference type="InterPro" id="IPR008861">
    <property type="entry name" value="GpX-like"/>
</dbReference>
<evidence type="ECO:0000313" key="1">
    <source>
        <dbReference type="EMBL" id="VFK59878.1"/>
    </source>
</evidence>
<sequence length="70" mass="7806">MALTYRTKDGDVLDYLCWRHYGQQSGAVEQVLEANRGLAGKGVILPAGILITLPNLPTPVQEIRTIRLWD</sequence>
<dbReference type="Pfam" id="PF05489">
    <property type="entry name" value="Phage_tail_X"/>
    <property type="match status" value="1"/>
</dbReference>
<protein>
    <submittedName>
        <fullName evidence="1">P2-like prophage tail protein X</fullName>
    </submittedName>
</protein>
<dbReference type="AlphaFoldDB" id="A0A451A1H8"/>
<proteinExistence type="predicted"/>
<dbReference type="EMBL" id="CAADFW010000038">
    <property type="protein sequence ID" value="VFK59878.1"/>
    <property type="molecule type" value="Genomic_DNA"/>
</dbReference>
<accession>A0A451A1H8</accession>
<reference evidence="1" key="1">
    <citation type="submission" date="2019-02" db="EMBL/GenBank/DDBJ databases">
        <authorList>
            <person name="Gruber-Vodicka R. H."/>
            <person name="Seah K. B. B."/>
        </authorList>
    </citation>
    <scope>NUCLEOTIDE SEQUENCE</scope>
    <source>
        <strain evidence="1">BECK_BZ126</strain>
    </source>
</reference>
<gene>
    <name evidence="1" type="ORF">BECKTC1821F_GA0114240_103818</name>
</gene>